<reference evidence="8 9" key="1">
    <citation type="journal article" date="2024" name="G3 (Bethesda)">
        <title>Genome assembly of Hibiscus sabdariffa L. provides insights into metabolisms of medicinal natural products.</title>
        <authorList>
            <person name="Kim T."/>
        </authorList>
    </citation>
    <scope>NUCLEOTIDE SEQUENCE [LARGE SCALE GENOMIC DNA]</scope>
    <source>
        <strain evidence="8">TK-2024</strain>
        <tissue evidence="8">Old leaves</tissue>
    </source>
</reference>
<gene>
    <name evidence="8" type="ORF">V6N12_021793</name>
</gene>
<feature type="transmembrane region" description="Helical" evidence="6">
    <location>
        <begin position="204"/>
        <end position="223"/>
    </location>
</feature>
<dbReference type="Proteomes" id="UP001472677">
    <property type="component" value="Unassembled WGS sequence"/>
</dbReference>
<evidence type="ECO:0000256" key="3">
    <source>
        <dbReference type="ARBA" id="ARBA00022729"/>
    </source>
</evidence>
<dbReference type="Pfam" id="PF06814">
    <property type="entry name" value="GOST_TM"/>
    <property type="match status" value="1"/>
</dbReference>
<proteinExistence type="predicted"/>
<dbReference type="PANTHER" id="PTHR21229">
    <property type="entry name" value="LUNG SEVEN TRANSMEMBRANE RECEPTOR"/>
    <property type="match status" value="1"/>
</dbReference>
<dbReference type="InterPro" id="IPR009637">
    <property type="entry name" value="GPR107/GPR108-like"/>
</dbReference>
<evidence type="ECO:0000313" key="9">
    <source>
        <dbReference type="Proteomes" id="UP001472677"/>
    </source>
</evidence>
<feature type="transmembrane region" description="Helical" evidence="6">
    <location>
        <begin position="57"/>
        <end position="76"/>
    </location>
</feature>
<feature type="transmembrane region" description="Helical" evidence="6">
    <location>
        <begin position="243"/>
        <end position="261"/>
    </location>
</feature>
<keyword evidence="9" id="KW-1185">Reference proteome</keyword>
<organism evidence="8 9">
    <name type="scientific">Hibiscus sabdariffa</name>
    <name type="common">roselle</name>
    <dbReference type="NCBI Taxonomy" id="183260"/>
    <lineage>
        <taxon>Eukaryota</taxon>
        <taxon>Viridiplantae</taxon>
        <taxon>Streptophyta</taxon>
        <taxon>Embryophyta</taxon>
        <taxon>Tracheophyta</taxon>
        <taxon>Spermatophyta</taxon>
        <taxon>Magnoliopsida</taxon>
        <taxon>eudicotyledons</taxon>
        <taxon>Gunneridae</taxon>
        <taxon>Pentapetalae</taxon>
        <taxon>rosids</taxon>
        <taxon>malvids</taxon>
        <taxon>Malvales</taxon>
        <taxon>Malvaceae</taxon>
        <taxon>Malvoideae</taxon>
        <taxon>Hibiscus</taxon>
    </lineage>
</organism>
<sequence length="286" mass="33167">MNVRSAMYNLEGKQNRRDYLSAGETILPVVYFLSSLVYFTLAGIWIYVLYKRRLTCSLIHFFMLSFVILKAFNLVFEAENKHYIKRTGRSRDYDILFYISSFLKRVMLYTLVVLIGAGWSHLKPYLQDKEKKVLKMVIPLQVVTHIALVFIEEMPLPIPFKPTWKTVSSLVQLICYCAVSLKTFRSIWILDEAARTDEKAAMKLMKLTAFILYYVTVICYIYLTDHDVVYALERNTCYEYPWIGVVVGELATVAFCVFSGYKFKPAAHDPYSVMDDEEKDIAAQCG</sequence>
<protein>
    <recommendedName>
        <fullName evidence="7">GOST seven transmembrane domain-containing protein</fullName>
    </recommendedName>
</protein>
<dbReference type="InterPro" id="IPR053937">
    <property type="entry name" value="GOST_TM"/>
</dbReference>
<evidence type="ECO:0000256" key="6">
    <source>
        <dbReference type="SAM" id="Phobius"/>
    </source>
</evidence>
<keyword evidence="2 6" id="KW-0812">Transmembrane</keyword>
<name>A0ABR2FSS1_9ROSI</name>
<evidence type="ECO:0000256" key="5">
    <source>
        <dbReference type="ARBA" id="ARBA00023136"/>
    </source>
</evidence>
<dbReference type="PANTHER" id="PTHR21229:SF22">
    <property type="entry name" value="DBJ|BAA84809.1"/>
    <property type="match status" value="1"/>
</dbReference>
<keyword evidence="4 6" id="KW-1133">Transmembrane helix</keyword>
<accession>A0ABR2FSS1</accession>
<feature type="domain" description="GOST seven transmembrane" evidence="7">
    <location>
        <begin position="30"/>
        <end position="267"/>
    </location>
</feature>
<keyword evidence="3" id="KW-0732">Signal</keyword>
<dbReference type="EMBL" id="JBBPBM010000004">
    <property type="protein sequence ID" value="KAK8587291.1"/>
    <property type="molecule type" value="Genomic_DNA"/>
</dbReference>
<evidence type="ECO:0000256" key="4">
    <source>
        <dbReference type="ARBA" id="ARBA00022989"/>
    </source>
</evidence>
<feature type="transmembrane region" description="Helical" evidence="6">
    <location>
        <begin position="163"/>
        <end position="184"/>
    </location>
</feature>
<evidence type="ECO:0000256" key="1">
    <source>
        <dbReference type="ARBA" id="ARBA00004141"/>
    </source>
</evidence>
<comment type="subcellular location">
    <subcellularLocation>
        <location evidence="1">Membrane</location>
        <topology evidence="1">Multi-pass membrane protein</topology>
    </subcellularLocation>
</comment>
<keyword evidence="5 6" id="KW-0472">Membrane</keyword>
<feature type="transmembrane region" description="Helical" evidence="6">
    <location>
        <begin position="29"/>
        <end position="50"/>
    </location>
</feature>
<comment type="caution">
    <text evidence="8">The sequence shown here is derived from an EMBL/GenBank/DDBJ whole genome shotgun (WGS) entry which is preliminary data.</text>
</comment>
<evidence type="ECO:0000259" key="7">
    <source>
        <dbReference type="Pfam" id="PF06814"/>
    </source>
</evidence>
<feature type="transmembrane region" description="Helical" evidence="6">
    <location>
        <begin position="96"/>
        <end position="121"/>
    </location>
</feature>
<evidence type="ECO:0000256" key="2">
    <source>
        <dbReference type="ARBA" id="ARBA00022692"/>
    </source>
</evidence>
<evidence type="ECO:0000313" key="8">
    <source>
        <dbReference type="EMBL" id="KAK8587291.1"/>
    </source>
</evidence>